<protein>
    <recommendedName>
        <fullName evidence="4">N-acetyltransferase domain-containing protein</fullName>
    </recommendedName>
</protein>
<accession>A0A0N1HPV4</accession>
<dbReference type="PANTHER" id="PTHR42791:SF2">
    <property type="entry name" value="N-ACETYLTRANSFERASE DOMAIN-CONTAINING PROTEIN"/>
    <property type="match status" value="1"/>
</dbReference>
<evidence type="ECO:0000313" key="2">
    <source>
        <dbReference type="EMBL" id="KPI39843.1"/>
    </source>
</evidence>
<feature type="signal peptide" evidence="1">
    <location>
        <begin position="1"/>
        <end position="20"/>
    </location>
</feature>
<name>A0A0N1HPV4_9EURO</name>
<dbReference type="InterPro" id="IPR052523">
    <property type="entry name" value="Trichothecene_AcTrans"/>
</dbReference>
<evidence type="ECO:0000256" key="1">
    <source>
        <dbReference type="SAM" id="SignalP"/>
    </source>
</evidence>
<dbReference type="Gene3D" id="3.40.630.30">
    <property type="match status" value="1"/>
</dbReference>
<sequence>MKCPVRVLLAFASCINLILAVATPINQKPLKQDLEVTVRLASVDDARAIAEVILTAFADLPHIKYAYQHVNPDNFKTLVKCATLNIAEGLKYAHIFAHVAVLHTEKGDEAVSAAAWKMPWLLLGVEEPRETVGPFNPFSSMWATSFEECPGSAINMTRAQLISDNLALAEERLLDDVHGSHQLYLSVIGTLPKYQGHDIAGGLLRQGIQHGLAQYPRSHSSLYATLSATEPGEVLYFENGYTSIENISIPSLEGDQHFRFDVMEKLIYRSE</sequence>
<gene>
    <name evidence="2" type="ORF">AB675_3427</name>
</gene>
<dbReference type="OrthoDB" id="4738875at2759"/>
<proteinExistence type="predicted"/>
<comment type="caution">
    <text evidence="2">The sequence shown here is derived from an EMBL/GenBank/DDBJ whole genome shotgun (WGS) entry which is preliminary data.</text>
</comment>
<dbReference type="SUPFAM" id="SSF55729">
    <property type="entry name" value="Acyl-CoA N-acyltransferases (Nat)"/>
    <property type="match status" value="1"/>
</dbReference>
<dbReference type="AlphaFoldDB" id="A0A0N1HPV4"/>
<evidence type="ECO:0000313" key="3">
    <source>
        <dbReference type="Proteomes" id="UP000038010"/>
    </source>
</evidence>
<dbReference type="RefSeq" id="XP_017999806.1">
    <property type="nucleotide sequence ID" value="XM_018143476.1"/>
</dbReference>
<dbReference type="InterPro" id="IPR016181">
    <property type="entry name" value="Acyl_CoA_acyltransferase"/>
</dbReference>
<keyword evidence="1" id="KW-0732">Signal</keyword>
<dbReference type="VEuPathDB" id="FungiDB:AB675_3427"/>
<reference evidence="2 3" key="1">
    <citation type="submission" date="2015-06" db="EMBL/GenBank/DDBJ databases">
        <title>Draft genome of the ant-associated black yeast Phialophora attae CBS 131958.</title>
        <authorList>
            <person name="Moreno L.F."/>
            <person name="Stielow B.J."/>
            <person name="de Hoog S."/>
            <person name="Vicente V.A."/>
            <person name="Weiss V.A."/>
            <person name="de Vries M."/>
            <person name="Cruz L.M."/>
            <person name="Souza E.M."/>
        </authorList>
    </citation>
    <scope>NUCLEOTIDE SEQUENCE [LARGE SCALE GENOMIC DNA]</scope>
    <source>
        <strain evidence="2 3">CBS 131958</strain>
    </source>
</reference>
<keyword evidence="3" id="KW-1185">Reference proteome</keyword>
<dbReference type="PANTHER" id="PTHR42791">
    <property type="entry name" value="GNAT FAMILY ACETYLTRANSFERASE"/>
    <property type="match status" value="1"/>
</dbReference>
<dbReference type="GeneID" id="28735356"/>
<organism evidence="2 3">
    <name type="scientific">Cyphellophora attinorum</name>
    <dbReference type="NCBI Taxonomy" id="1664694"/>
    <lineage>
        <taxon>Eukaryota</taxon>
        <taxon>Fungi</taxon>
        <taxon>Dikarya</taxon>
        <taxon>Ascomycota</taxon>
        <taxon>Pezizomycotina</taxon>
        <taxon>Eurotiomycetes</taxon>
        <taxon>Chaetothyriomycetidae</taxon>
        <taxon>Chaetothyriales</taxon>
        <taxon>Cyphellophoraceae</taxon>
        <taxon>Cyphellophora</taxon>
    </lineage>
</organism>
<evidence type="ECO:0008006" key="4">
    <source>
        <dbReference type="Google" id="ProtNLM"/>
    </source>
</evidence>
<dbReference type="Proteomes" id="UP000038010">
    <property type="component" value="Unassembled WGS sequence"/>
</dbReference>
<dbReference type="EMBL" id="LFJN01000014">
    <property type="protein sequence ID" value="KPI39843.1"/>
    <property type="molecule type" value="Genomic_DNA"/>
</dbReference>
<feature type="chain" id="PRO_5005873481" description="N-acetyltransferase domain-containing protein" evidence="1">
    <location>
        <begin position="21"/>
        <end position="271"/>
    </location>
</feature>